<sequence length="288" mass="32195">MELADPIDIIFRSFLFILILFLITKIVGKKQISQITFFEYVSGITVGSIAAEVITGLESNISYGIMSILIFGLTAVLVDFTALKSKKFRDIVEGRGTVFIEDGKIQEDNLKKERYSTDELGSLLRRQNVFRVADVEFAVLEPTGDLSVLLKKENRPLTPKDLQLTVADEKVPQTIIMDGKVLNDPLAKSGKNRAWLNIELQKLGVTIDNVFLGQVDSFGELTVDLYDDKIQVPSPQERPQVMALLKKCQADLELFSLGTDSEGAKKMYKRNSQKLTEAIEKLSPYLNG</sequence>
<protein>
    <recommendedName>
        <fullName evidence="8">YetF C-terminal domain-containing protein</fullName>
    </recommendedName>
</protein>
<keyword evidence="4 7" id="KW-0812">Transmembrane</keyword>
<name>A0A9C7LAV4_9BACI</name>
<dbReference type="GO" id="GO:0005886">
    <property type="term" value="C:plasma membrane"/>
    <property type="evidence" value="ECO:0007669"/>
    <property type="project" value="UniProtKB-SubCell"/>
</dbReference>
<evidence type="ECO:0000259" key="8">
    <source>
        <dbReference type="Pfam" id="PF04239"/>
    </source>
</evidence>
<keyword evidence="3" id="KW-1003">Cell membrane</keyword>
<evidence type="ECO:0000256" key="4">
    <source>
        <dbReference type="ARBA" id="ARBA00022692"/>
    </source>
</evidence>
<evidence type="ECO:0000256" key="1">
    <source>
        <dbReference type="ARBA" id="ARBA00004651"/>
    </source>
</evidence>
<feature type="transmembrane region" description="Helical" evidence="7">
    <location>
        <begin position="61"/>
        <end position="83"/>
    </location>
</feature>
<dbReference type="Gene3D" id="3.30.240.20">
    <property type="entry name" value="bsu07140 like domains"/>
    <property type="match status" value="2"/>
</dbReference>
<evidence type="ECO:0000256" key="5">
    <source>
        <dbReference type="ARBA" id="ARBA00022989"/>
    </source>
</evidence>
<keyword evidence="5 7" id="KW-1133">Transmembrane helix</keyword>
<evidence type="ECO:0000256" key="2">
    <source>
        <dbReference type="ARBA" id="ARBA00006448"/>
    </source>
</evidence>
<dbReference type="Pfam" id="PF07870">
    <property type="entry name" value="DUF1657"/>
    <property type="match status" value="1"/>
</dbReference>
<reference evidence="9" key="1">
    <citation type="submission" date="2021-10" db="EMBL/GenBank/DDBJ databases">
        <authorList>
            <person name="Criscuolo A."/>
        </authorList>
    </citation>
    <scope>NUCLEOTIDE SEQUENCE</scope>
    <source>
        <strain evidence="9">CIP111885</strain>
    </source>
</reference>
<keyword evidence="6 7" id="KW-0472">Membrane</keyword>
<comment type="similarity">
    <text evidence="2">Belongs to the UPF0702 family.</text>
</comment>
<evidence type="ECO:0000256" key="6">
    <source>
        <dbReference type="ARBA" id="ARBA00023136"/>
    </source>
</evidence>
<feature type="transmembrane region" description="Helical" evidence="7">
    <location>
        <begin position="35"/>
        <end position="55"/>
    </location>
</feature>
<comment type="caution">
    <text evidence="9">The sequence shown here is derived from an EMBL/GenBank/DDBJ whole genome shotgun (WGS) entry which is preliminary data.</text>
</comment>
<feature type="transmembrane region" description="Helical" evidence="7">
    <location>
        <begin position="6"/>
        <end position="23"/>
    </location>
</feature>
<dbReference type="InterPro" id="IPR007353">
    <property type="entry name" value="DUF421"/>
</dbReference>
<comment type="subcellular location">
    <subcellularLocation>
        <location evidence="1">Cell membrane</location>
        <topology evidence="1">Multi-pass membrane protein</topology>
    </subcellularLocation>
</comment>
<dbReference type="InterPro" id="IPR023090">
    <property type="entry name" value="UPF0702_alpha/beta_dom_sf"/>
</dbReference>
<dbReference type="PANTHER" id="PTHR34582">
    <property type="entry name" value="UPF0702 TRANSMEMBRANE PROTEIN YCAP"/>
    <property type="match status" value="1"/>
</dbReference>
<dbReference type="AlphaFoldDB" id="A0A9C7LAV4"/>
<gene>
    <name evidence="9" type="ORF">NEOCIP111885_02136</name>
</gene>
<evidence type="ECO:0000313" key="9">
    <source>
        <dbReference type="EMBL" id="CAG9608442.1"/>
    </source>
</evidence>
<organism evidence="9 10">
    <name type="scientific">Pseudoneobacillus rhizosphaerae</name>
    <dbReference type="NCBI Taxonomy" id="2880968"/>
    <lineage>
        <taxon>Bacteria</taxon>
        <taxon>Bacillati</taxon>
        <taxon>Bacillota</taxon>
        <taxon>Bacilli</taxon>
        <taxon>Bacillales</taxon>
        <taxon>Bacillaceae</taxon>
        <taxon>Pseudoneobacillus</taxon>
    </lineage>
</organism>
<dbReference type="EMBL" id="CAKJTG010000010">
    <property type="protein sequence ID" value="CAG9608442.1"/>
    <property type="molecule type" value="Genomic_DNA"/>
</dbReference>
<dbReference type="Proteomes" id="UP000789845">
    <property type="component" value="Unassembled WGS sequence"/>
</dbReference>
<feature type="domain" description="YetF C-terminal" evidence="8">
    <location>
        <begin position="84"/>
        <end position="216"/>
    </location>
</feature>
<dbReference type="PANTHER" id="PTHR34582:SF7">
    <property type="entry name" value="UPF0702 TRANSMEMBRANE PROTEIN YDFS"/>
    <property type="match status" value="1"/>
</dbReference>
<evidence type="ECO:0000313" key="10">
    <source>
        <dbReference type="Proteomes" id="UP000789845"/>
    </source>
</evidence>
<evidence type="ECO:0000256" key="7">
    <source>
        <dbReference type="SAM" id="Phobius"/>
    </source>
</evidence>
<dbReference type="Pfam" id="PF04239">
    <property type="entry name" value="DUF421"/>
    <property type="match status" value="1"/>
</dbReference>
<evidence type="ECO:0000256" key="3">
    <source>
        <dbReference type="ARBA" id="ARBA00022475"/>
    </source>
</evidence>
<keyword evidence="10" id="KW-1185">Reference proteome</keyword>
<dbReference type="InterPro" id="IPR012452">
    <property type="entry name" value="DUF1657"/>
</dbReference>
<proteinExistence type="inferred from homology"/>
<accession>A0A9C7LAV4</accession>